<dbReference type="EMBL" id="MN740254">
    <property type="protein sequence ID" value="QHT96255.1"/>
    <property type="molecule type" value="Genomic_DNA"/>
</dbReference>
<organism evidence="5">
    <name type="scientific">viral metagenome</name>
    <dbReference type="NCBI Taxonomy" id="1070528"/>
    <lineage>
        <taxon>unclassified sequences</taxon>
        <taxon>metagenomes</taxon>
        <taxon>organismal metagenomes</taxon>
    </lineage>
</organism>
<dbReference type="GO" id="GO:0008270">
    <property type="term" value="F:zinc ion binding"/>
    <property type="evidence" value="ECO:0007669"/>
    <property type="project" value="UniProtKB-KW"/>
</dbReference>
<dbReference type="InterPro" id="IPR037151">
    <property type="entry name" value="AlkB-like_sf"/>
</dbReference>
<dbReference type="SUPFAM" id="SSF51197">
    <property type="entry name" value="Clavaminate synthase-like"/>
    <property type="match status" value="1"/>
</dbReference>
<dbReference type="SUPFAM" id="SSF90229">
    <property type="entry name" value="CCCH zinc finger"/>
    <property type="match status" value="1"/>
</dbReference>
<dbReference type="Pfam" id="PF00642">
    <property type="entry name" value="zf-CCCH"/>
    <property type="match status" value="1"/>
</dbReference>
<feature type="domain" description="C3H1-type" evidence="4">
    <location>
        <begin position="28"/>
        <end position="50"/>
    </location>
</feature>
<name>A0A6C0IUU8_9ZZZZ</name>
<feature type="domain" description="C3H1-type" evidence="4">
    <location>
        <begin position="1"/>
        <end position="27"/>
    </location>
</feature>
<keyword evidence="1" id="KW-0479">Metal-binding</keyword>
<dbReference type="InterPro" id="IPR036855">
    <property type="entry name" value="Znf_CCCH_sf"/>
</dbReference>
<dbReference type="AlphaFoldDB" id="A0A6C0IUU8"/>
<dbReference type="Gene3D" id="2.60.120.590">
    <property type="entry name" value="Alpha-ketoglutarate-dependent dioxygenase AlkB-like"/>
    <property type="match status" value="1"/>
</dbReference>
<protein>
    <recommendedName>
        <fullName evidence="4">C3H1-type domain-containing protein</fullName>
    </recommendedName>
</protein>
<dbReference type="InterPro" id="IPR000571">
    <property type="entry name" value="Znf_CCCH"/>
</dbReference>
<evidence type="ECO:0000313" key="5">
    <source>
        <dbReference type="EMBL" id="QHT96255.1"/>
    </source>
</evidence>
<accession>A0A6C0IUU8</accession>
<proteinExistence type="predicted"/>
<dbReference type="InterPro" id="IPR027450">
    <property type="entry name" value="AlkB-like"/>
</dbReference>
<evidence type="ECO:0000256" key="3">
    <source>
        <dbReference type="ARBA" id="ARBA00022833"/>
    </source>
</evidence>
<evidence type="ECO:0000256" key="2">
    <source>
        <dbReference type="ARBA" id="ARBA00022771"/>
    </source>
</evidence>
<keyword evidence="3" id="KW-0862">Zinc</keyword>
<dbReference type="Pfam" id="PF13532">
    <property type="entry name" value="2OG-FeII_Oxy_2"/>
    <property type="match status" value="1"/>
</dbReference>
<dbReference type="Gene3D" id="4.10.1000.10">
    <property type="entry name" value="Zinc finger, CCCH-type"/>
    <property type="match status" value="1"/>
</dbReference>
<dbReference type="PANTHER" id="PTHR42256">
    <property type="entry name" value="OXOGLUTARATE/IRON-DEPENDENT DIOXYGENASE"/>
    <property type="match status" value="1"/>
</dbReference>
<dbReference type="PANTHER" id="PTHR42256:SF1">
    <property type="entry name" value="FE2OG DIOXYGENASE DOMAIN-CONTAINING PROTEIN"/>
    <property type="match status" value="1"/>
</dbReference>
<dbReference type="SMART" id="SM00356">
    <property type="entry name" value="ZnF_C3H1"/>
    <property type="match status" value="1"/>
</dbReference>
<dbReference type="PROSITE" id="PS50103">
    <property type="entry name" value="ZF_C3H1"/>
    <property type="match status" value="2"/>
</dbReference>
<evidence type="ECO:0000259" key="4">
    <source>
        <dbReference type="PROSITE" id="PS50103"/>
    </source>
</evidence>
<reference evidence="5" key="1">
    <citation type="journal article" date="2020" name="Nature">
        <title>Giant virus diversity and host interactions through global metagenomics.</title>
        <authorList>
            <person name="Schulz F."/>
            <person name="Roux S."/>
            <person name="Paez-Espino D."/>
            <person name="Jungbluth S."/>
            <person name="Walsh D.A."/>
            <person name="Denef V.J."/>
            <person name="McMahon K.D."/>
            <person name="Konstantinidis K.T."/>
            <person name="Eloe-Fadrosh E.A."/>
            <person name="Kyrpides N.C."/>
            <person name="Woyke T."/>
        </authorList>
    </citation>
    <scope>NUCLEOTIDE SEQUENCE</scope>
    <source>
        <strain evidence="5">GVMAG-M-3300024302-11</strain>
    </source>
</reference>
<keyword evidence="2" id="KW-0863">Zinc-finger</keyword>
<evidence type="ECO:0000256" key="1">
    <source>
        <dbReference type="ARBA" id="ARBA00022723"/>
    </source>
</evidence>
<sequence length="275" mass="32324">MTAKLCKFFMTGECKKGSECDFTHDDTLCKHHFQRRCKFDKDCNKNHDFEQMHISTNKTTKKNPHSFVPDLREPDIRFLIQSRGEKFEGDIKENDVIVVPDFFKDINNETVYNTLLKELEDSGIPTEEIWKQWHGDTHSIVDDRQGNDIDWKKLCPTYNMVIEKMKEYFDMEVKQTRVNMYKDNTEWKPYHRDAPVVDTKKESAQTFTVGVSFGATRTVSFQHAKTRSRVDVPLNDGSVYTFSNQVNDIWKHGIVQEPEFKKDGRISIIIWGDHK</sequence>